<dbReference type="EMBL" id="JACSQT010000017">
    <property type="protein sequence ID" value="MBD7939467.1"/>
    <property type="molecule type" value="Genomic_DNA"/>
</dbReference>
<dbReference type="Pfam" id="PF01381">
    <property type="entry name" value="HTH_3"/>
    <property type="match status" value="1"/>
</dbReference>
<dbReference type="Proteomes" id="UP000657931">
    <property type="component" value="Unassembled WGS sequence"/>
</dbReference>
<dbReference type="InterPro" id="IPR001387">
    <property type="entry name" value="Cro/C1-type_HTH"/>
</dbReference>
<proteinExistence type="predicted"/>
<evidence type="ECO:0000313" key="3">
    <source>
        <dbReference type="Proteomes" id="UP000657931"/>
    </source>
</evidence>
<sequence length="160" mass="18652">MDEKDNKLGDYLKRLRKSNNYTLREAEAKTGVPNTYISNLENGKKKNPSMETLYKLSKGYKSSYTLLLSEAGYEDEVAKRQSRALDFFSNVDEILKGEIEVGKKQVDLIEQSKELYRNEISIPIYLNEDNEGNFYFFKDNELIDDETQQKLKNIIKTLLE</sequence>
<evidence type="ECO:0000259" key="1">
    <source>
        <dbReference type="PROSITE" id="PS50943"/>
    </source>
</evidence>
<dbReference type="CDD" id="cd00093">
    <property type="entry name" value="HTH_XRE"/>
    <property type="match status" value="1"/>
</dbReference>
<dbReference type="RefSeq" id="WP_191817133.1">
    <property type="nucleotide sequence ID" value="NZ_JACSQT010000017.1"/>
</dbReference>
<dbReference type="InterPro" id="IPR010982">
    <property type="entry name" value="Lambda_DNA-bd_dom_sf"/>
</dbReference>
<dbReference type="PROSITE" id="PS50943">
    <property type="entry name" value="HTH_CROC1"/>
    <property type="match status" value="1"/>
</dbReference>
<protein>
    <submittedName>
        <fullName evidence="2">Helix-turn-helix transcriptional regulator</fullName>
    </submittedName>
</protein>
<comment type="caution">
    <text evidence="2">The sequence shown here is derived from an EMBL/GenBank/DDBJ whole genome shotgun (WGS) entry which is preliminary data.</text>
</comment>
<organism evidence="2 3">
    <name type="scientific">Cytobacillus stercorigallinarum</name>
    <dbReference type="NCBI Taxonomy" id="2762240"/>
    <lineage>
        <taxon>Bacteria</taxon>
        <taxon>Bacillati</taxon>
        <taxon>Bacillota</taxon>
        <taxon>Bacilli</taxon>
        <taxon>Bacillales</taxon>
        <taxon>Bacillaceae</taxon>
        <taxon>Cytobacillus</taxon>
    </lineage>
</organism>
<gene>
    <name evidence="2" type="ORF">H9655_20710</name>
</gene>
<accession>A0ABR8QV98</accession>
<reference evidence="2 3" key="1">
    <citation type="submission" date="2020-08" db="EMBL/GenBank/DDBJ databases">
        <title>A Genomic Blueprint of the Chicken Gut Microbiome.</title>
        <authorList>
            <person name="Gilroy R."/>
            <person name="Ravi A."/>
            <person name="Getino M."/>
            <person name="Pursley I."/>
            <person name="Horton D.L."/>
            <person name="Alikhan N.-F."/>
            <person name="Baker D."/>
            <person name="Gharbi K."/>
            <person name="Hall N."/>
            <person name="Watson M."/>
            <person name="Adriaenssens E.M."/>
            <person name="Foster-Nyarko E."/>
            <person name="Jarju S."/>
            <person name="Secka A."/>
            <person name="Antonio M."/>
            <person name="Oren A."/>
            <person name="Chaudhuri R."/>
            <person name="La Ragione R.M."/>
            <person name="Hildebrand F."/>
            <person name="Pallen M.J."/>
        </authorList>
    </citation>
    <scope>NUCLEOTIDE SEQUENCE [LARGE SCALE GENOMIC DNA]</scope>
    <source>
        <strain evidence="2 3">Sa5YUA1</strain>
    </source>
</reference>
<dbReference type="SMART" id="SM00530">
    <property type="entry name" value="HTH_XRE"/>
    <property type="match status" value="1"/>
</dbReference>
<dbReference type="SUPFAM" id="SSF47413">
    <property type="entry name" value="lambda repressor-like DNA-binding domains"/>
    <property type="match status" value="1"/>
</dbReference>
<keyword evidence="3" id="KW-1185">Reference proteome</keyword>
<name>A0ABR8QV98_9BACI</name>
<evidence type="ECO:0000313" key="2">
    <source>
        <dbReference type="EMBL" id="MBD7939467.1"/>
    </source>
</evidence>
<feature type="domain" description="HTH cro/C1-type" evidence="1">
    <location>
        <begin position="12"/>
        <end position="67"/>
    </location>
</feature>
<dbReference type="Gene3D" id="1.10.260.40">
    <property type="entry name" value="lambda repressor-like DNA-binding domains"/>
    <property type="match status" value="1"/>
</dbReference>